<accession>A0A2G0CFC9</accession>
<keyword evidence="5" id="KW-1185">Reference proteome</keyword>
<dbReference type="AlphaFoldDB" id="A0A2G0CFC9"/>
<evidence type="ECO:0000259" key="3">
    <source>
        <dbReference type="Pfam" id="PF16347"/>
    </source>
</evidence>
<dbReference type="InterPro" id="IPR024607">
    <property type="entry name" value="Sulfatase_CS"/>
</dbReference>
<dbReference type="InterPro" id="IPR032506">
    <property type="entry name" value="SGSH_C"/>
</dbReference>
<name>A0A2G0CFC9_9BACT</name>
<dbReference type="Proteomes" id="UP000226437">
    <property type="component" value="Unassembled WGS sequence"/>
</dbReference>
<dbReference type="EMBL" id="PDLO01000003">
    <property type="protein sequence ID" value="PHK98676.1"/>
    <property type="molecule type" value="Genomic_DNA"/>
</dbReference>
<dbReference type="SUPFAM" id="SSF53649">
    <property type="entry name" value="Alkaline phosphatase-like"/>
    <property type="match status" value="1"/>
</dbReference>
<protein>
    <submittedName>
        <fullName evidence="4">Sulfatase</fullName>
    </submittedName>
</protein>
<sequence>MGRRSMECRVSWAIAGSRGRIISASSSRERRNSGRFILEKVSNSGSWAGIPFFRLSAILATMHYFISSLLLALLLCTCGPAPETDEQLSGSATARRPNIIFIMSDDHAQRAISAYTDELTETPNLDRIADGGMLFRNSFVTNSICAPSRAAILTGKYSHLNGKIDNLSPFNPDQWTFPEALHEAGYRTSLIGKHHLQAIPRGIDEFRGLIGQGSYYNPVFVHNGDTLPPAEGYTSTVITDYALEELRRNAASDQPFMMLYWHKAPHRNWMPDTSDLAGLLDKRYPEPATLRDEYAGRPAAAHADMRIADMFTSHDLKVTGEYQNPDPGTGGATFIQNPNFDQVKNFDRQLGRMTPGQRAAWEPFLKRVGEEWQSVKGTDRELSWRYQRYMQDYLASVKSVDDNVGRVLDYLEESGLAENTIVIYTSDQGFYLGEHGWYDKRFMYEESHRTPLMIRYPPLIEAGSSTEAMTLNIDLAPTLLQLAGAVVPDELQGRSLLPILQGDTPEDWRDYVYYRYYQQMNSYHRVARHEGVRGERYKLIHFTEPGFEGYELYDLQEDPQEMENRINDPKLTAVKEQLKSELREKREELKVTD</sequence>
<evidence type="ECO:0000256" key="2">
    <source>
        <dbReference type="ARBA" id="ARBA00022801"/>
    </source>
</evidence>
<dbReference type="InterPro" id="IPR017850">
    <property type="entry name" value="Alkaline_phosphatase_core_sf"/>
</dbReference>
<dbReference type="PANTHER" id="PTHR43108:SF6">
    <property type="entry name" value="N-SULPHOGLUCOSAMINE SULPHOHYDROLASE"/>
    <property type="match status" value="1"/>
</dbReference>
<dbReference type="OrthoDB" id="9789742at2"/>
<proteinExistence type="inferred from homology"/>
<feature type="domain" description="N-sulphoglucosamine sulphohydrolase C-terminal" evidence="3">
    <location>
        <begin position="433"/>
        <end position="587"/>
    </location>
</feature>
<evidence type="ECO:0000256" key="1">
    <source>
        <dbReference type="ARBA" id="ARBA00008779"/>
    </source>
</evidence>
<dbReference type="PANTHER" id="PTHR43108">
    <property type="entry name" value="N-ACETYLGLUCOSAMINE-6-SULFATASE FAMILY MEMBER"/>
    <property type="match status" value="1"/>
</dbReference>
<comment type="similarity">
    <text evidence="1">Belongs to the sulfatase family.</text>
</comment>
<organism evidence="4 5">
    <name type="scientific">Neolewinella marina</name>
    <dbReference type="NCBI Taxonomy" id="438751"/>
    <lineage>
        <taxon>Bacteria</taxon>
        <taxon>Pseudomonadati</taxon>
        <taxon>Bacteroidota</taxon>
        <taxon>Saprospiria</taxon>
        <taxon>Saprospirales</taxon>
        <taxon>Lewinellaceae</taxon>
        <taxon>Neolewinella</taxon>
    </lineage>
</organism>
<dbReference type="CDD" id="cd16031">
    <property type="entry name" value="G6S_like"/>
    <property type="match status" value="1"/>
</dbReference>
<dbReference type="Gene3D" id="3.40.720.10">
    <property type="entry name" value="Alkaline Phosphatase, subunit A"/>
    <property type="match status" value="2"/>
</dbReference>
<evidence type="ECO:0000313" key="4">
    <source>
        <dbReference type="EMBL" id="PHK98676.1"/>
    </source>
</evidence>
<dbReference type="Pfam" id="PF16347">
    <property type="entry name" value="SGSH_C"/>
    <property type="match status" value="1"/>
</dbReference>
<gene>
    <name evidence="4" type="ORF">CGL56_09425</name>
</gene>
<keyword evidence="2" id="KW-0378">Hydrolase</keyword>
<evidence type="ECO:0000313" key="5">
    <source>
        <dbReference type="Proteomes" id="UP000226437"/>
    </source>
</evidence>
<dbReference type="GO" id="GO:0016787">
    <property type="term" value="F:hydrolase activity"/>
    <property type="evidence" value="ECO:0007669"/>
    <property type="project" value="UniProtKB-KW"/>
</dbReference>
<dbReference type="PROSITE" id="PS00523">
    <property type="entry name" value="SULFATASE_1"/>
    <property type="match status" value="1"/>
</dbReference>
<comment type="caution">
    <text evidence="4">The sequence shown here is derived from an EMBL/GenBank/DDBJ whole genome shotgun (WGS) entry which is preliminary data.</text>
</comment>
<reference evidence="4 5" key="1">
    <citation type="submission" date="2017-10" db="EMBL/GenBank/DDBJ databases">
        <title>The draft genome sequence of Lewinella marina KCTC 32374.</title>
        <authorList>
            <person name="Wang K."/>
        </authorList>
    </citation>
    <scope>NUCLEOTIDE SEQUENCE [LARGE SCALE GENOMIC DNA]</scope>
    <source>
        <strain evidence="4 5">MKG-38</strain>
    </source>
</reference>